<feature type="domain" description="C2H2-type" evidence="2">
    <location>
        <begin position="142"/>
        <end position="163"/>
    </location>
</feature>
<dbReference type="SMART" id="SM00355">
    <property type="entry name" value="ZnF_C2H2"/>
    <property type="match status" value="4"/>
</dbReference>
<dbReference type="CDD" id="cd14686">
    <property type="entry name" value="bZIP"/>
    <property type="match status" value="1"/>
</dbReference>
<organism evidence="3 4">
    <name type="scientific">Fusarium solani</name>
    <name type="common">Filamentous fungus</name>
    <dbReference type="NCBI Taxonomy" id="169388"/>
    <lineage>
        <taxon>Eukaryota</taxon>
        <taxon>Fungi</taxon>
        <taxon>Dikarya</taxon>
        <taxon>Ascomycota</taxon>
        <taxon>Pezizomycotina</taxon>
        <taxon>Sordariomycetes</taxon>
        <taxon>Hypocreomycetidae</taxon>
        <taxon>Hypocreales</taxon>
        <taxon>Nectriaceae</taxon>
        <taxon>Fusarium</taxon>
        <taxon>Fusarium solani species complex</taxon>
    </lineage>
</organism>
<gene>
    <name evidence="3" type="ORF">B0J15DRAFT_402193</name>
</gene>
<feature type="compositionally biased region" description="Polar residues" evidence="1">
    <location>
        <begin position="52"/>
        <end position="87"/>
    </location>
</feature>
<proteinExistence type="predicted"/>
<dbReference type="AlphaFoldDB" id="A0A9P9GWL6"/>
<dbReference type="PROSITE" id="PS00028">
    <property type="entry name" value="ZINC_FINGER_C2H2_1"/>
    <property type="match status" value="2"/>
</dbReference>
<feature type="compositionally biased region" description="Low complexity" evidence="1">
    <location>
        <begin position="693"/>
        <end position="705"/>
    </location>
</feature>
<comment type="caution">
    <text evidence="3">The sequence shown here is derived from an EMBL/GenBank/DDBJ whole genome shotgun (WGS) entry which is preliminary data.</text>
</comment>
<protein>
    <recommendedName>
        <fullName evidence="2">C2H2-type domain-containing protein</fullName>
    </recommendedName>
</protein>
<feature type="region of interest" description="Disordered" evidence="1">
    <location>
        <begin position="751"/>
        <end position="774"/>
    </location>
</feature>
<feature type="domain" description="C2H2-type" evidence="2">
    <location>
        <begin position="237"/>
        <end position="259"/>
    </location>
</feature>
<feature type="region of interest" description="Disordered" evidence="1">
    <location>
        <begin position="626"/>
        <end position="653"/>
    </location>
</feature>
<dbReference type="InterPro" id="IPR013087">
    <property type="entry name" value="Znf_C2H2_type"/>
</dbReference>
<feature type="compositionally biased region" description="Basic and acidic residues" evidence="1">
    <location>
        <begin position="722"/>
        <end position="735"/>
    </location>
</feature>
<feature type="region of interest" description="Disordered" evidence="1">
    <location>
        <begin position="693"/>
        <end position="735"/>
    </location>
</feature>
<dbReference type="EMBL" id="JAGTJS010000016">
    <property type="protein sequence ID" value="KAH7246934.1"/>
    <property type="molecule type" value="Genomic_DNA"/>
</dbReference>
<evidence type="ECO:0000313" key="4">
    <source>
        <dbReference type="Proteomes" id="UP000736672"/>
    </source>
</evidence>
<accession>A0A9P9GWL6</accession>
<evidence type="ECO:0000259" key="2">
    <source>
        <dbReference type="PROSITE" id="PS00028"/>
    </source>
</evidence>
<feature type="region of interest" description="Disordered" evidence="1">
    <location>
        <begin position="51"/>
        <end position="132"/>
    </location>
</feature>
<sequence length="797" mass="88988">MYIPEEIDCLNAPDIHPQLFNFTIPLPIPEPSYIDNSLHPTWHQIDMMPTLTEDSPSATLNSSSVSEQSPGFSPAYSTSPLSTNYSPREQLLPPSLGPTPTPTHDSSPKKKRQQRRRAKAKPGTRACDKRRAERKYNKKAQCVFCPKRVQCNRDLNRHYKAKHPKEAAEMGIDMRKIPCKNSGTGNRTLGSAELIPQVMRARNVSHYTIPDSVLVAEKGFLTWYYDRRGWHEGQYACGQCEAVFACAPPLEKHGRDSGHMIEWFCYDKECKMAGKPFESYRIYLEHFLQSAAHQNDTELEDILEALGIVDVVASDQIQQADNSLSHLVKPNIFVCREPCCHRYGFNFRCKSEYTRHTDSPSHFAAANLNRILLDTFRPCPELSAEQEAARSLRCNARGCPSFGDTFPTPKSYYIHIIKPEHSQGWAVNSSTLLGKQEDGLALPGMSIDAGGTSGTCVNERCPKFRTVYSTLQKMKRHAHSFGHAMTEEDMESMDESPDEVWVSCALEGMEVTEDNALWRCTKRGCRGFGRVFNQSANAKRHIYSILHTTADQGATMSPKTPMTSFAHATAADDMASSNEPQEEVAWVSSEFEGMEVKGMALWKCVKRGCRRFGHTMTPINNARAHANSVSHTTADPDVPMSPETPTTPFATPKSAPATTLLTPMNLDTPVPATPLSPSAGRGPSAAMALVTPTKTPTLLRTPPSRRMIKLRRSSNTSSQAKRRQDELERQNQELEDRVKRLEEQLARVLGHRATQTTADGSVHEQGNAHGGGNEEVDHLYQFVRSAFRPIQEAREEA</sequence>
<keyword evidence="4" id="KW-1185">Reference proteome</keyword>
<dbReference type="OrthoDB" id="4868114at2759"/>
<evidence type="ECO:0000313" key="3">
    <source>
        <dbReference type="EMBL" id="KAH7246934.1"/>
    </source>
</evidence>
<feature type="compositionally biased region" description="Basic residues" evidence="1">
    <location>
        <begin position="109"/>
        <end position="122"/>
    </location>
</feature>
<reference evidence="3" key="1">
    <citation type="journal article" date="2021" name="Nat. Commun.">
        <title>Genetic determinants of endophytism in the Arabidopsis root mycobiome.</title>
        <authorList>
            <person name="Mesny F."/>
            <person name="Miyauchi S."/>
            <person name="Thiergart T."/>
            <person name="Pickel B."/>
            <person name="Atanasova L."/>
            <person name="Karlsson M."/>
            <person name="Huettel B."/>
            <person name="Barry K.W."/>
            <person name="Haridas S."/>
            <person name="Chen C."/>
            <person name="Bauer D."/>
            <person name="Andreopoulos W."/>
            <person name="Pangilinan J."/>
            <person name="LaButti K."/>
            <person name="Riley R."/>
            <person name="Lipzen A."/>
            <person name="Clum A."/>
            <person name="Drula E."/>
            <person name="Henrissat B."/>
            <person name="Kohler A."/>
            <person name="Grigoriev I.V."/>
            <person name="Martin F.M."/>
            <person name="Hacquard S."/>
        </authorList>
    </citation>
    <scope>NUCLEOTIDE SEQUENCE</scope>
    <source>
        <strain evidence="3">FSSC 5 MPI-SDFR-AT-0091</strain>
    </source>
</reference>
<evidence type="ECO:0000256" key="1">
    <source>
        <dbReference type="SAM" id="MobiDB-lite"/>
    </source>
</evidence>
<dbReference type="Proteomes" id="UP000736672">
    <property type="component" value="Unassembled WGS sequence"/>
</dbReference>
<name>A0A9P9GWL6_FUSSL</name>